<dbReference type="Gene3D" id="1.10.10.10">
    <property type="entry name" value="Winged helix-like DNA-binding domain superfamily/Winged helix DNA-binding domain"/>
    <property type="match status" value="1"/>
</dbReference>
<dbReference type="InterPro" id="IPR016032">
    <property type="entry name" value="Sig_transdc_resp-reg_C-effctor"/>
</dbReference>
<keyword evidence="1" id="KW-0805">Transcription regulation</keyword>
<dbReference type="SMART" id="SM00421">
    <property type="entry name" value="HTH_LUXR"/>
    <property type="match status" value="1"/>
</dbReference>
<gene>
    <name evidence="5" type="ORF">GCM10022207_56830</name>
</gene>
<dbReference type="InterPro" id="IPR036388">
    <property type="entry name" value="WH-like_DNA-bd_sf"/>
</dbReference>
<accession>A0ABP7KM90</accession>
<evidence type="ECO:0000313" key="6">
    <source>
        <dbReference type="Proteomes" id="UP001501563"/>
    </source>
</evidence>
<reference evidence="6" key="1">
    <citation type="journal article" date="2019" name="Int. J. Syst. Evol. Microbiol.">
        <title>The Global Catalogue of Microorganisms (GCM) 10K type strain sequencing project: providing services to taxonomists for standard genome sequencing and annotation.</title>
        <authorList>
            <consortium name="The Broad Institute Genomics Platform"/>
            <consortium name="The Broad Institute Genome Sequencing Center for Infectious Disease"/>
            <person name="Wu L."/>
            <person name="Ma J."/>
        </authorList>
    </citation>
    <scope>NUCLEOTIDE SEQUENCE [LARGE SCALE GENOMIC DNA]</scope>
    <source>
        <strain evidence="6">JCM 16578</strain>
    </source>
</reference>
<name>A0ABP7KM90_9ACTN</name>
<evidence type="ECO:0000256" key="3">
    <source>
        <dbReference type="ARBA" id="ARBA00023163"/>
    </source>
</evidence>
<feature type="domain" description="HTH luxR-type" evidence="4">
    <location>
        <begin position="95"/>
        <end position="159"/>
    </location>
</feature>
<keyword evidence="2" id="KW-0238">DNA-binding</keyword>
<dbReference type="SUPFAM" id="SSF46894">
    <property type="entry name" value="C-terminal effector domain of the bipartite response regulators"/>
    <property type="match status" value="1"/>
</dbReference>
<evidence type="ECO:0000256" key="1">
    <source>
        <dbReference type="ARBA" id="ARBA00023015"/>
    </source>
</evidence>
<dbReference type="PRINTS" id="PR00038">
    <property type="entry name" value="HTHLUXR"/>
</dbReference>
<dbReference type="InterPro" id="IPR000792">
    <property type="entry name" value="Tscrpt_reg_LuxR_C"/>
</dbReference>
<dbReference type="PROSITE" id="PS00622">
    <property type="entry name" value="HTH_LUXR_1"/>
    <property type="match status" value="1"/>
</dbReference>
<evidence type="ECO:0000256" key="2">
    <source>
        <dbReference type="ARBA" id="ARBA00023125"/>
    </source>
</evidence>
<sequence>MGTAACSRALLSDDQAADALYREAVERLGHCRVAVQLARARLLYGEWLRRRNRRQEGRAQLRSAYEAFSRFGADGFAERARRELLATGETVRKRTVGADAELTSQEAQIARLAGDHTNSEIAAQLFISPRTVEWHLGNVFAKLGVSSRRHLRSALSPSRSGTPGA</sequence>
<organism evidence="5 6">
    <name type="scientific">Streptomyces lannensis</name>
    <dbReference type="NCBI Taxonomy" id="766498"/>
    <lineage>
        <taxon>Bacteria</taxon>
        <taxon>Bacillati</taxon>
        <taxon>Actinomycetota</taxon>
        <taxon>Actinomycetes</taxon>
        <taxon>Kitasatosporales</taxon>
        <taxon>Streptomycetaceae</taxon>
        <taxon>Streptomyces</taxon>
    </lineage>
</organism>
<dbReference type="EMBL" id="BAAAZA010000018">
    <property type="protein sequence ID" value="GAA3882566.1"/>
    <property type="molecule type" value="Genomic_DNA"/>
</dbReference>
<dbReference type="CDD" id="cd06170">
    <property type="entry name" value="LuxR_C_like"/>
    <property type="match status" value="1"/>
</dbReference>
<comment type="caution">
    <text evidence="5">The sequence shown here is derived from an EMBL/GenBank/DDBJ whole genome shotgun (WGS) entry which is preliminary data.</text>
</comment>
<proteinExistence type="predicted"/>
<dbReference type="Pfam" id="PF00196">
    <property type="entry name" value="GerE"/>
    <property type="match status" value="1"/>
</dbReference>
<keyword evidence="3" id="KW-0804">Transcription</keyword>
<evidence type="ECO:0000313" key="5">
    <source>
        <dbReference type="EMBL" id="GAA3882566.1"/>
    </source>
</evidence>
<evidence type="ECO:0000259" key="4">
    <source>
        <dbReference type="PROSITE" id="PS50043"/>
    </source>
</evidence>
<protein>
    <recommendedName>
        <fullName evidence="4">HTH luxR-type domain-containing protein</fullName>
    </recommendedName>
</protein>
<keyword evidence="6" id="KW-1185">Reference proteome</keyword>
<dbReference type="PROSITE" id="PS50043">
    <property type="entry name" value="HTH_LUXR_2"/>
    <property type="match status" value="1"/>
</dbReference>
<dbReference type="PANTHER" id="PTHR44688">
    <property type="entry name" value="DNA-BINDING TRANSCRIPTIONAL ACTIVATOR DEVR_DOSR"/>
    <property type="match status" value="1"/>
</dbReference>
<dbReference type="PANTHER" id="PTHR44688:SF16">
    <property type="entry name" value="DNA-BINDING TRANSCRIPTIONAL ACTIVATOR DEVR_DOSR"/>
    <property type="match status" value="1"/>
</dbReference>
<dbReference type="Proteomes" id="UP001501563">
    <property type="component" value="Unassembled WGS sequence"/>
</dbReference>